<proteinExistence type="inferred from homology"/>
<dbReference type="InterPro" id="IPR019591">
    <property type="entry name" value="Mrp/NBP35_ATP-bd"/>
</dbReference>
<evidence type="ECO:0000313" key="10">
    <source>
        <dbReference type="EMBL" id="MBZ0160505.1"/>
    </source>
</evidence>
<dbReference type="GO" id="GO:0051539">
    <property type="term" value="F:4 iron, 4 sulfur cluster binding"/>
    <property type="evidence" value="ECO:0007669"/>
    <property type="project" value="TreeGrafter"/>
</dbReference>
<keyword evidence="5 8" id="KW-0067">ATP-binding</keyword>
<dbReference type="PANTHER" id="PTHR42961">
    <property type="entry name" value="IRON-SULFUR PROTEIN NUBPL"/>
    <property type="match status" value="1"/>
</dbReference>
<dbReference type="GO" id="GO:0005524">
    <property type="term" value="F:ATP binding"/>
    <property type="evidence" value="ECO:0007669"/>
    <property type="project" value="UniProtKB-UniRule"/>
</dbReference>
<evidence type="ECO:0000256" key="7">
    <source>
        <dbReference type="ARBA" id="ARBA00023014"/>
    </source>
</evidence>
<dbReference type="EMBL" id="JAIOIU010000129">
    <property type="protein sequence ID" value="MBZ0160505.1"/>
    <property type="molecule type" value="Genomic_DNA"/>
</dbReference>
<evidence type="ECO:0000256" key="5">
    <source>
        <dbReference type="ARBA" id="ARBA00022840"/>
    </source>
</evidence>
<comment type="similarity">
    <text evidence="1">In the N-terminal section; belongs to the MIP18 family.</text>
</comment>
<dbReference type="SUPFAM" id="SSF117916">
    <property type="entry name" value="Fe-S cluster assembly (FSCA) domain-like"/>
    <property type="match status" value="1"/>
</dbReference>
<comment type="similarity">
    <text evidence="8">Belongs to the Mrp/NBP35 ATP-binding proteins family.</text>
</comment>
<sequence length="360" mass="38450">MVTERAVLEALAKIQDPDLHRDIVSLGFIRDVQIDGGKVRFTIELTTPACPVRKQMEEGARQVVAALPGVEQVEVAMTSRVTTAREPQPSYLPGVLNTVAVASGKGGVGKSTVAANLAVALMRTGARVGLMDADVYGPCIPKLMGGGGALEQTEAGKMIPPLMHGVKIMSMGFFLPKNEAVVWRGPMLHKMVQEFLGRVEWGELDYLVIDLPPGTGDIQLSLCQTIPLTGAVIVSTPQDVALDVASKAILMFEKLKTPILGIVENMSYYACSQCGHRDEIFGHGGAREASEKADIPFLGEIPLDPHIRRTSDEGRPVAMESADSPVARAFHEVAGALAARISIANAAVDAPQRPPVMTMR</sequence>
<evidence type="ECO:0000256" key="4">
    <source>
        <dbReference type="ARBA" id="ARBA00022741"/>
    </source>
</evidence>
<evidence type="ECO:0000313" key="11">
    <source>
        <dbReference type="Proteomes" id="UP001197609"/>
    </source>
</evidence>
<dbReference type="InterPro" id="IPR000808">
    <property type="entry name" value="Mrp-like_CS"/>
</dbReference>
<name>A0AAJ1AIQ9_9BACT</name>
<dbReference type="InterPro" id="IPR034904">
    <property type="entry name" value="FSCA_dom_sf"/>
</dbReference>
<accession>A0AAJ1AIQ9</accession>
<dbReference type="Pfam" id="PF10609">
    <property type="entry name" value="ParA"/>
    <property type="match status" value="1"/>
</dbReference>
<dbReference type="InterPro" id="IPR027417">
    <property type="entry name" value="P-loop_NTPase"/>
</dbReference>
<dbReference type="GO" id="GO:0140663">
    <property type="term" value="F:ATP-dependent FeS chaperone activity"/>
    <property type="evidence" value="ECO:0007669"/>
    <property type="project" value="InterPro"/>
</dbReference>
<dbReference type="InterPro" id="IPR044304">
    <property type="entry name" value="NUBPL-like"/>
</dbReference>
<keyword evidence="6 8" id="KW-0408">Iron</keyword>
<reference evidence="10 11" key="1">
    <citation type="journal article" date="2021" name="bioRxiv">
        <title>Unraveling nitrogen, sulfur and carbon metabolic pathways and microbial community transcriptional responses to substrate deprivation and toxicity stresses in a bioreactor mimicking anoxic brackish coastal sediment conditions.</title>
        <authorList>
            <person name="Martins P.D."/>
            <person name="Echeveste M.J."/>
            <person name="Arshad A."/>
            <person name="Kurth J."/>
            <person name="Ouboter H."/>
            <person name="Jetten M.S.M."/>
            <person name="Welte C.U."/>
        </authorList>
    </citation>
    <scope>NUCLEOTIDE SEQUENCE [LARGE SCALE GENOMIC DNA]</scope>
    <source>
        <strain evidence="10">MAG_38</strain>
    </source>
</reference>
<dbReference type="Proteomes" id="UP001197609">
    <property type="component" value="Unassembled WGS sequence"/>
</dbReference>
<dbReference type="CDD" id="cd02037">
    <property type="entry name" value="Mrp_NBP35"/>
    <property type="match status" value="1"/>
</dbReference>
<dbReference type="InterPro" id="IPR002744">
    <property type="entry name" value="MIP18-like"/>
</dbReference>
<dbReference type="Pfam" id="PF01883">
    <property type="entry name" value="FeS_assembly_P"/>
    <property type="match status" value="1"/>
</dbReference>
<keyword evidence="8" id="KW-0378">Hydrolase</keyword>
<dbReference type="PANTHER" id="PTHR42961:SF2">
    <property type="entry name" value="IRON-SULFUR PROTEIN NUBPL"/>
    <property type="match status" value="1"/>
</dbReference>
<comment type="caution">
    <text evidence="10">The sequence shown here is derived from an EMBL/GenBank/DDBJ whole genome shotgun (WGS) entry which is preliminary data.</text>
</comment>
<keyword evidence="3 8" id="KW-0479">Metal-binding</keyword>
<dbReference type="Gene3D" id="3.40.50.300">
    <property type="entry name" value="P-loop containing nucleotide triphosphate hydrolases"/>
    <property type="match status" value="1"/>
</dbReference>
<dbReference type="PROSITE" id="PS01215">
    <property type="entry name" value="MRP"/>
    <property type="match status" value="1"/>
</dbReference>
<feature type="binding site" evidence="8">
    <location>
        <begin position="104"/>
        <end position="111"/>
    </location>
    <ligand>
        <name>ATP</name>
        <dbReference type="ChEBI" id="CHEBI:30616"/>
    </ligand>
</feature>
<protein>
    <recommendedName>
        <fullName evidence="8">Iron-sulfur cluster carrier protein</fullName>
    </recommendedName>
</protein>
<comment type="function">
    <text evidence="8">Binds and transfers iron-sulfur (Fe-S) clusters to target apoproteins. Can hydrolyze ATP.</text>
</comment>
<evidence type="ECO:0000256" key="2">
    <source>
        <dbReference type="ARBA" id="ARBA00008205"/>
    </source>
</evidence>
<dbReference type="HAMAP" id="MF_02040">
    <property type="entry name" value="Mrp_NBP35"/>
    <property type="match status" value="1"/>
</dbReference>
<evidence type="ECO:0000259" key="9">
    <source>
        <dbReference type="Pfam" id="PF01883"/>
    </source>
</evidence>
<evidence type="ECO:0000256" key="8">
    <source>
        <dbReference type="HAMAP-Rule" id="MF_02040"/>
    </source>
</evidence>
<dbReference type="GO" id="GO:0016226">
    <property type="term" value="P:iron-sulfur cluster assembly"/>
    <property type="evidence" value="ECO:0007669"/>
    <property type="project" value="InterPro"/>
</dbReference>
<evidence type="ECO:0000256" key="1">
    <source>
        <dbReference type="ARBA" id="ARBA00007352"/>
    </source>
</evidence>
<dbReference type="AlphaFoldDB" id="A0AAJ1AIQ9"/>
<keyword evidence="7 8" id="KW-0411">Iron-sulfur</keyword>
<dbReference type="GO" id="GO:0016887">
    <property type="term" value="F:ATP hydrolysis activity"/>
    <property type="evidence" value="ECO:0007669"/>
    <property type="project" value="UniProtKB-UniRule"/>
</dbReference>
<dbReference type="Gene3D" id="3.30.300.130">
    <property type="entry name" value="Fe-S cluster assembly (FSCA)"/>
    <property type="match status" value="1"/>
</dbReference>
<evidence type="ECO:0000256" key="3">
    <source>
        <dbReference type="ARBA" id="ARBA00022723"/>
    </source>
</evidence>
<feature type="domain" description="MIP18 family-like" evidence="9">
    <location>
        <begin position="4"/>
        <end position="75"/>
    </location>
</feature>
<gene>
    <name evidence="10" type="ORF">K8G79_10290</name>
</gene>
<organism evidence="10 11">
    <name type="scientific">Candidatus Methylomirabilis tolerans</name>
    <dbReference type="NCBI Taxonomy" id="3123416"/>
    <lineage>
        <taxon>Bacteria</taxon>
        <taxon>Candidatus Methylomirabilota</taxon>
        <taxon>Candidatus Methylomirabilia</taxon>
        <taxon>Candidatus Methylomirabilales</taxon>
        <taxon>Candidatus Methylomirabilaceae</taxon>
        <taxon>Candidatus Methylomirabilis</taxon>
    </lineage>
</organism>
<dbReference type="GO" id="GO:0046872">
    <property type="term" value="F:metal ion binding"/>
    <property type="evidence" value="ECO:0007669"/>
    <property type="project" value="UniProtKB-KW"/>
</dbReference>
<dbReference type="FunFam" id="3.40.50.300:FF:001119">
    <property type="entry name" value="Iron-sulfur cluster carrier protein"/>
    <property type="match status" value="1"/>
</dbReference>
<comment type="similarity">
    <text evidence="2">In the C-terminal section; belongs to the Mrp/NBP35 ATP-binding proteins family.</text>
</comment>
<evidence type="ECO:0000256" key="6">
    <source>
        <dbReference type="ARBA" id="ARBA00023004"/>
    </source>
</evidence>
<dbReference type="InterPro" id="IPR033756">
    <property type="entry name" value="YlxH/NBP35"/>
</dbReference>
<comment type="subunit">
    <text evidence="8">Homodimer.</text>
</comment>
<keyword evidence="4 8" id="KW-0547">Nucleotide-binding</keyword>
<dbReference type="SUPFAM" id="SSF52540">
    <property type="entry name" value="P-loop containing nucleoside triphosphate hydrolases"/>
    <property type="match status" value="1"/>
</dbReference>